<evidence type="ECO:0000313" key="2">
    <source>
        <dbReference type="EMBL" id="PRQ37460.1"/>
    </source>
</evidence>
<protein>
    <submittedName>
        <fullName evidence="2">Uncharacterized protein</fullName>
    </submittedName>
</protein>
<gene>
    <name evidence="2" type="ORF">RchiOBHm_Chr4g0402831</name>
</gene>
<proteinExistence type="predicted"/>
<name>A0A2P6QTF1_ROSCH</name>
<sequence>MYFHVDVCVCWKILMVLIIIFPFFSICDSYGQGYTAATSARTRNFRMREKGCILRSI</sequence>
<keyword evidence="3" id="KW-1185">Reference proteome</keyword>
<dbReference type="EMBL" id="PDCK01000042">
    <property type="protein sequence ID" value="PRQ37460.1"/>
    <property type="molecule type" value="Genomic_DNA"/>
</dbReference>
<feature type="transmembrane region" description="Helical" evidence="1">
    <location>
        <begin position="7"/>
        <end position="26"/>
    </location>
</feature>
<dbReference type="Proteomes" id="UP000238479">
    <property type="component" value="Chromosome 4"/>
</dbReference>
<organism evidence="2 3">
    <name type="scientific">Rosa chinensis</name>
    <name type="common">China rose</name>
    <dbReference type="NCBI Taxonomy" id="74649"/>
    <lineage>
        <taxon>Eukaryota</taxon>
        <taxon>Viridiplantae</taxon>
        <taxon>Streptophyta</taxon>
        <taxon>Embryophyta</taxon>
        <taxon>Tracheophyta</taxon>
        <taxon>Spermatophyta</taxon>
        <taxon>Magnoliopsida</taxon>
        <taxon>eudicotyledons</taxon>
        <taxon>Gunneridae</taxon>
        <taxon>Pentapetalae</taxon>
        <taxon>rosids</taxon>
        <taxon>fabids</taxon>
        <taxon>Rosales</taxon>
        <taxon>Rosaceae</taxon>
        <taxon>Rosoideae</taxon>
        <taxon>Rosoideae incertae sedis</taxon>
        <taxon>Rosa</taxon>
    </lineage>
</organism>
<keyword evidence="1" id="KW-0472">Membrane</keyword>
<dbReference type="Gramene" id="PRQ37460">
    <property type="protein sequence ID" value="PRQ37460"/>
    <property type="gene ID" value="RchiOBHm_Chr4g0402831"/>
</dbReference>
<evidence type="ECO:0000256" key="1">
    <source>
        <dbReference type="SAM" id="Phobius"/>
    </source>
</evidence>
<dbReference type="AlphaFoldDB" id="A0A2P6QTF1"/>
<keyword evidence="1" id="KW-1133">Transmembrane helix</keyword>
<accession>A0A2P6QTF1</accession>
<comment type="caution">
    <text evidence="2">The sequence shown here is derived from an EMBL/GenBank/DDBJ whole genome shotgun (WGS) entry which is preliminary data.</text>
</comment>
<evidence type="ECO:0000313" key="3">
    <source>
        <dbReference type="Proteomes" id="UP000238479"/>
    </source>
</evidence>
<keyword evidence="1" id="KW-0812">Transmembrane</keyword>
<reference evidence="2 3" key="1">
    <citation type="journal article" date="2018" name="Nat. Genet.">
        <title>The Rosa genome provides new insights in the design of modern roses.</title>
        <authorList>
            <person name="Bendahmane M."/>
        </authorList>
    </citation>
    <scope>NUCLEOTIDE SEQUENCE [LARGE SCALE GENOMIC DNA]</scope>
    <source>
        <strain evidence="3">cv. Old Blush</strain>
    </source>
</reference>